<dbReference type="GO" id="GO:0040008">
    <property type="term" value="P:regulation of growth"/>
    <property type="evidence" value="ECO:0007669"/>
    <property type="project" value="InterPro"/>
</dbReference>
<evidence type="ECO:0000313" key="2">
    <source>
        <dbReference type="Proteomes" id="UP000594263"/>
    </source>
</evidence>
<protein>
    <submittedName>
        <fullName evidence="1">Uncharacterized protein</fullName>
    </submittedName>
</protein>
<reference evidence="1" key="1">
    <citation type="submission" date="2021-01" db="UniProtKB">
        <authorList>
            <consortium name="EnsemblPlants"/>
        </authorList>
    </citation>
    <scope>IDENTIFICATION</scope>
</reference>
<dbReference type="AlphaFoldDB" id="A0A7N1A410"/>
<dbReference type="Pfam" id="PF23174">
    <property type="entry name" value="bHLH_ILI"/>
    <property type="match status" value="1"/>
</dbReference>
<dbReference type="Proteomes" id="UP000594263">
    <property type="component" value="Unplaced"/>
</dbReference>
<evidence type="ECO:0000313" key="1">
    <source>
        <dbReference type="EnsemblPlants" id="Kaladp0095s0216.1.v1.1"/>
    </source>
</evidence>
<dbReference type="Gramene" id="Kaladp0095s0216.1.v1.1">
    <property type="protein sequence ID" value="Kaladp0095s0216.1.v1.1"/>
    <property type="gene ID" value="Kaladp0095s0216.v1.1"/>
</dbReference>
<dbReference type="GO" id="GO:0006355">
    <property type="term" value="P:regulation of DNA-templated transcription"/>
    <property type="evidence" value="ECO:0007669"/>
    <property type="project" value="InterPro"/>
</dbReference>
<organism evidence="1 2">
    <name type="scientific">Kalanchoe fedtschenkoi</name>
    <name type="common">Lavender scallops</name>
    <name type="synonym">South American air plant</name>
    <dbReference type="NCBI Taxonomy" id="63787"/>
    <lineage>
        <taxon>Eukaryota</taxon>
        <taxon>Viridiplantae</taxon>
        <taxon>Streptophyta</taxon>
        <taxon>Embryophyta</taxon>
        <taxon>Tracheophyta</taxon>
        <taxon>Spermatophyta</taxon>
        <taxon>Magnoliopsida</taxon>
        <taxon>eudicotyledons</taxon>
        <taxon>Gunneridae</taxon>
        <taxon>Pentapetalae</taxon>
        <taxon>Saxifragales</taxon>
        <taxon>Crassulaceae</taxon>
        <taxon>Kalanchoe</taxon>
    </lineage>
</organism>
<proteinExistence type="predicted"/>
<dbReference type="GO" id="GO:0046983">
    <property type="term" value="F:protein dimerization activity"/>
    <property type="evidence" value="ECO:0007669"/>
    <property type="project" value="InterPro"/>
</dbReference>
<keyword evidence="2" id="KW-1185">Reference proteome</keyword>
<sequence>MGDAYSQVSAPKVLQETCNYIRTLRKEVDDLSQRLTELLSTIDADSPEAAIVRSLLS</sequence>
<accession>A0A7N1A410</accession>
<dbReference type="PANTHER" id="PTHR46446">
    <property type="entry name" value="TRANSCRIPTION FACTOR PRE"/>
    <property type="match status" value="1"/>
</dbReference>
<dbReference type="EnsemblPlants" id="Kaladp0095s0216.1.v1.1">
    <property type="protein sequence ID" value="Kaladp0095s0216.1.v1.1"/>
    <property type="gene ID" value="Kaladp0095s0216.v1.1"/>
</dbReference>
<name>A0A7N1A410_KALFE</name>
<dbReference type="OMA" id="PFRRCSK"/>
<dbReference type="PANTHER" id="PTHR46446:SF28">
    <property type="entry name" value="TRANSCRIPTION FACTOR PRE5"/>
    <property type="match status" value="1"/>
</dbReference>
<dbReference type="InterPro" id="IPR044293">
    <property type="entry name" value="PRE"/>
</dbReference>